<dbReference type="InterPro" id="IPR050482">
    <property type="entry name" value="Sensor_HK_TwoCompSys"/>
</dbReference>
<keyword evidence="5" id="KW-0547">Nucleotide-binding</keyword>
<dbReference type="PANTHER" id="PTHR24421">
    <property type="entry name" value="NITRATE/NITRITE SENSOR PROTEIN NARX-RELATED"/>
    <property type="match status" value="1"/>
</dbReference>
<feature type="repeat" description="TPR" evidence="9">
    <location>
        <begin position="199"/>
        <end position="232"/>
    </location>
</feature>
<evidence type="ECO:0000256" key="3">
    <source>
        <dbReference type="ARBA" id="ARBA00022553"/>
    </source>
</evidence>
<reference evidence="15 16" key="1">
    <citation type="submission" date="2018-09" db="EMBL/GenBank/DDBJ databases">
        <title>Hymenobacter medium sp. nov., isolated from R2A medium.</title>
        <authorList>
            <person name="Yingchao G."/>
        </authorList>
    </citation>
    <scope>NUCLEOTIDE SEQUENCE [LARGE SCALE GENOMIC DNA]</scope>
    <source>
        <strain evidence="16">sh-6</strain>
    </source>
</reference>
<keyword evidence="9" id="KW-0802">TPR repeat</keyword>
<keyword evidence="8" id="KW-0902">Two-component regulatory system</keyword>
<dbReference type="SUPFAM" id="SSF48452">
    <property type="entry name" value="TPR-like"/>
    <property type="match status" value="2"/>
</dbReference>
<dbReference type="PROSITE" id="PS50005">
    <property type="entry name" value="TPR"/>
    <property type="match status" value="1"/>
</dbReference>
<evidence type="ECO:0000256" key="5">
    <source>
        <dbReference type="ARBA" id="ARBA00022741"/>
    </source>
</evidence>
<keyword evidence="6" id="KW-0418">Kinase</keyword>
<keyword evidence="16" id="KW-1185">Reference proteome</keyword>
<keyword evidence="11" id="KW-1133">Transmembrane helix</keyword>
<dbReference type="KEGG" id="hyh:D3Y59_15590"/>
<dbReference type="GO" id="GO:0046983">
    <property type="term" value="F:protein dimerization activity"/>
    <property type="evidence" value="ECO:0007669"/>
    <property type="project" value="InterPro"/>
</dbReference>
<evidence type="ECO:0000256" key="1">
    <source>
        <dbReference type="ARBA" id="ARBA00000085"/>
    </source>
</evidence>
<dbReference type="InterPro" id="IPR003594">
    <property type="entry name" value="HATPase_dom"/>
</dbReference>
<feature type="coiled-coil region" evidence="10">
    <location>
        <begin position="412"/>
        <end position="439"/>
    </location>
</feature>
<comment type="catalytic activity">
    <reaction evidence="1">
        <text>ATP + protein L-histidine = ADP + protein N-phospho-L-histidine.</text>
        <dbReference type="EC" id="2.7.13.3"/>
    </reaction>
</comment>
<evidence type="ECO:0000313" key="15">
    <source>
        <dbReference type="EMBL" id="AYA38340.1"/>
    </source>
</evidence>
<dbReference type="Pfam" id="PF07730">
    <property type="entry name" value="HisKA_3"/>
    <property type="match status" value="1"/>
</dbReference>
<dbReference type="GO" id="GO:0000155">
    <property type="term" value="F:phosphorelay sensor kinase activity"/>
    <property type="evidence" value="ECO:0007669"/>
    <property type="project" value="InterPro"/>
</dbReference>
<dbReference type="Proteomes" id="UP000262802">
    <property type="component" value="Chromosome"/>
</dbReference>
<keyword evidence="3" id="KW-0597">Phosphoprotein</keyword>
<dbReference type="EMBL" id="CP032317">
    <property type="protein sequence ID" value="AYA38340.1"/>
    <property type="molecule type" value="Genomic_DNA"/>
</dbReference>
<keyword evidence="12" id="KW-0732">Signal</keyword>
<keyword evidence="7" id="KW-0067">ATP-binding</keyword>
<dbReference type="SUPFAM" id="SSF55874">
    <property type="entry name" value="ATPase domain of HSP90 chaperone/DNA topoisomerase II/histidine kinase"/>
    <property type="match status" value="1"/>
</dbReference>
<dbReference type="Pfam" id="PF13424">
    <property type="entry name" value="TPR_12"/>
    <property type="match status" value="1"/>
</dbReference>
<evidence type="ECO:0000256" key="8">
    <source>
        <dbReference type="ARBA" id="ARBA00023012"/>
    </source>
</evidence>
<keyword evidence="11" id="KW-0472">Membrane</keyword>
<dbReference type="Gene3D" id="1.20.5.1930">
    <property type="match status" value="1"/>
</dbReference>
<protein>
    <recommendedName>
        <fullName evidence="2">histidine kinase</fullName>
        <ecNumber evidence="2">2.7.13.3</ecNumber>
    </recommendedName>
</protein>
<dbReference type="InterPro" id="IPR036890">
    <property type="entry name" value="HATPase_C_sf"/>
</dbReference>
<feature type="chain" id="PRO_5017657314" description="histidine kinase" evidence="12">
    <location>
        <begin position="29"/>
        <end position="687"/>
    </location>
</feature>
<evidence type="ECO:0000256" key="10">
    <source>
        <dbReference type="SAM" id="Coils"/>
    </source>
</evidence>
<feature type="domain" description="Histidine kinase/HSP90-like ATPase" evidence="13">
    <location>
        <begin position="576"/>
        <end position="673"/>
    </location>
</feature>
<dbReference type="EC" id="2.7.13.3" evidence="2"/>
<dbReference type="InterPro" id="IPR019734">
    <property type="entry name" value="TPR_rpt"/>
</dbReference>
<dbReference type="CDD" id="cd16917">
    <property type="entry name" value="HATPase_UhpB-NarQ-NarX-like"/>
    <property type="match status" value="1"/>
</dbReference>
<dbReference type="AlphaFoldDB" id="A0A3B7R4S7"/>
<proteinExistence type="predicted"/>
<feature type="transmembrane region" description="Helical" evidence="11">
    <location>
        <begin position="436"/>
        <end position="456"/>
    </location>
</feature>
<name>A0A3B7R4S7_9BACT</name>
<organism evidence="15 16">
    <name type="scientific">Hymenobacter oligotrophus</name>
    <dbReference type="NCBI Taxonomy" id="2319843"/>
    <lineage>
        <taxon>Bacteria</taxon>
        <taxon>Pseudomonadati</taxon>
        <taxon>Bacteroidota</taxon>
        <taxon>Cytophagia</taxon>
        <taxon>Cytophagales</taxon>
        <taxon>Hymenobacteraceae</taxon>
        <taxon>Hymenobacter</taxon>
    </lineage>
</organism>
<evidence type="ECO:0000256" key="9">
    <source>
        <dbReference type="PROSITE-ProRule" id="PRU00339"/>
    </source>
</evidence>
<evidence type="ECO:0000313" key="16">
    <source>
        <dbReference type="Proteomes" id="UP000262802"/>
    </source>
</evidence>
<evidence type="ECO:0000256" key="6">
    <source>
        <dbReference type="ARBA" id="ARBA00022777"/>
    </source>
</evidence>
<evidence type="ECO:0000256" key="7">
    <source>
        <dbReference type="ARBA" id="ARBA00022840"/>
    </source>
</evidence>
<dbReference type="SMART" id="SM00028">
    <property type="entry name" value="TPR"/>
    <property type="match status" value="6"/>
</dbReference>
<evidence type="ECO:0000256" key="12">
    <source>
        <dbReference type="SAM" id="SignalP"/>
    </source>
</evidence>
<dbReference type="Pfam" id="PF02518">
    <property type="entry name" value="HATPase_c"/>
    <property type="match status" value="1"/>
</dbReference>
<evidence type="ECO:0000256" key="4">
    <source>
        <dbReference type="ARBA" id="ARBA00022679"/>
    </source>
</evidence>
<dbReference type="InterPro" id="IPR011712">
    <property type="entry name" value="Sig_transdc_His_kin_sub3_dim/P"/>
</dbReference>
<sequence>MSLSFSRCCWLWCLLFFLLGSKPWALNAAPSPAADSLRLVLLGARDQHLRALYRQAQLQRVDSVRALVQQHPQADAKRVVLLTHLASELTSYDVRAAGPVRREALRLASELRGADDLVAETLLDLADHHIALAEYPAARQRLQQSQETFAQLHDVGGVMRCLGRLARIADQQGHYADALSYCFRVMAMGKGGDERRFHTSSVIHVGSIYTRMGQYALAENYLLEALQVAREHNYPDRMNLALGELGELSRRQGRWATARRYYMQSIAVSRKAGEPSVVLAMELNLAEVSERLSLYPDALALGYATLRQAQASGQLLLIPRAQALLARTFLHLGRTDSALWYAQRSLYASQAVASAERLCDAYEVLAQTYAQHQDYAQAYKAYQHFEGVKDSLFGEEVNRRTMALQLGHEMQQKQAQIRLLMQERELERLRQQRQQALLAGATLLVALGAGAALWAYRRRQHSRELTLRSRIAADLHDDVGTLLSQISLQSGLLQEGLADALGQQQQLSQISDASRSAVRQLNDVVWSLDAHNDHLPNLLDRMRDYAHEVLGPAGLVVVFELPIALPSQRLPVLLRRNLYLIYKESLHNIIKHATGARQVTIRLECSPVNELTLEVLNDGDFGEVLEQADGHGHTRRSGHGLRNIQARAKAMGGRVTLGRAGTGFCVRVEVPLASGWKANRRISRLSK</sequence>
<dbReference type="PANTHER" id="PTHR24421:SF10">
    <property type="entry name" value="NITRATE_NITRITE SENSOR PROTEIN NARQ"/>
    <property type="match status" value="1"/>
</dbReference>
<keyword evidence="11" id="KW-0812">Transmembrane</keyword>
<evidence type="ECO:0000256" key="2">
    <source>
        <dbReference type="ARBA" id="ARBA00012438"/>
    </source>
</evidence>
<dbReference type="InterPro" id="IPR011990">
    <property type="entry name" value="TPR-like_helical_dom_sf"/>
</dbReference>
<feature type="signal peptide" evidence="12">
    <location>
        <begin position="1"/>
        <end position="28"/>
    </location>
</feature>
<evidence type="ECO:0000259" key="13">
    <source>
        <dbReference type="Pfam" id="PF02518"/>
    </source>
</evidence>
<dbReference type="OrthoDB" id="1523646at2"/>
<feature type="domain" description="Signal transduction histidine kinase subgroup 3 dimerisation and phosphoacceptor" evidence="14">
    <location>
        <begin position="468"/>
        <end position="529"/>
    </location>
</feature>
<dbReference type="Gene3D" id="3.30.565.10">
    <property type="entry name" value="Histidine kinase-like ATPase, C-terminal domain"/>
    <property type="match status" value="1"/>
</dbReference>
<evidence type="ECO:0000256" key="11">
    <source>
        <dbReference type="SAM" id="Phobius"/>
    </source>
</evidence>
<dbReference type="GO" id="GO:0005524">
    <property type="term" value="F:ATP binding"/>
    <property type="evidence" value="ECO:0007669"/>
    <property type="project" value="UniProtKB-KW"/>
</dbReference>
<keyword evidence="10" id="KW-0175">Coiled coil</keyword>
<dbReference type="Gene3D" id="1.25.40.10">
    <property type="entry name" value="Tetratricopeptide repeat domain"/>
    <property type="match status" value="2"/>
</dbReference>
<keyword evidence="4" id="KW-0808">Transferase</keyword>
<evidence type="ECO:0000259" key="14">
    <source>
        <dbReference type="Pfam" id="PF07730"/>
    </source>
</evidence>
<dbReference type="GO" id="GO:0016020">
    <property type="term" value="C:membrane"/>
    <property type="evidence" value="ECO:0007669"/>
    <property type="project" value="InterPro"/>
</dbReference>
<gene>
    <name evidence="15" type="ORF">D3Y59_15590</name>
</gene>
<accession>A0A3B7R4S7</accession>